<evidence type="ECO:0000256" key="3">
    <source>
        <dbReference type="ARBA" id="ARBA00022840"/>
    </source>
</evidence>
<evidence type="ECO:0000256" key="1">
    <source>
        <dbReference type="ARBA" id="ARBA00006914"/>
    </source>
</evidence>
<dbReference type="STRING" id="1447716.AH68_08695"/>
<dbReference type="InterPro" id="IPR003593">
    <property type="entry name" value="AAA+_ATPase"/>
</dbReference>
<dbReference type="KEGG" id="bka:AH68_08695"/>
<gene>
    <name evidence="5" type="ORF">AH68_08695</name>
</gene>
<dbReference type="Proteomes" id="UP000030625">
    <property type="component" value="Chromosome"/>
</dbReference>
<organism evidence="5 6">
    <name type="scientific">Bifidobacterium catenulatum PV20-2</name>
    <dbReference type="NCBI Taxonomy" id="1447716"/>
    <lineage>
        <taxon>Bacteria</taxon>
        <taxon>Bacillati</taxon>
        <taxon>Actinomycetota</taxon>
        <taxon>Actinomycetes</taxon>
        <taxon>Bifidobacteriales</taxon>
        <taxon>Bifidobacteriaceae</taxon>
        <taxon>Bifidobacterium</taxon>
    </lineage>
</organism>
<dbReference type="HOGENOM" id="CLU_785014_0_0_11"/>
<dbReference type="PANTHER" id="PTHR23073">
    <property type="entry name" value="26S PROTEASOME REGULATORY SUBUNIT"/>
    <property type="match status" value="1"/>
</dbReference>
<keyword evidence="3" id="KW-0067">ATP-binding</keyword>
<dbReference type="SUPFAM" id="SSF52540">
    <property type="entry name" value="P-loop containing nucleoside triphosphate hydrolases"/>
    <property type="match status" value="1"/>
</dbReference>
<dbReference type="OrthoDB" id="9802352at2"/>
<comment type="similarity">
    <text evidence="1">Belongs to the AAA ATPase family.</text>
</comment>
<dbReference type="Gene3D" id="3.40.50.300">
    <property type="entry name" value="P-loop containing nucleotide triphosphate hydrolases"/>
    <property type="match status" value="1"/>
</dbReference>
<evidence type="ECO:0000313" key="6">
    <source>
        <dbReference type="Proteomes" id="UP000030625"/>
    </source>
</evidence>
<dbReference type="GO" id="GO:0016887">
    <property type="term" value="F:ATP hydrolysis activity"/>
    <property type="evidence" value="ECO:0007669"/>
    <property type="project" value="InterPro"/>
</dbReference>
<dbReference type="InterPro" id="IPR050221">
    <property type="entry name" value="26S_Proteasome_ATPase"/>
</dbReference>
<evidence type="ECO:0000259" key="4">
    <source>
        <dbReference type="SMART" id="SM00382"/>
    </source>
</evidence>
<feature type="domain" description="AAA+ ATPase" evidence="4">
    <location>
        <begin position="100"/>
        <end position="236"/>
    </location>
</feature>
<dbReference type="InterPro" id="IPR003959">
    <property type="entry name" value="ATPase_AAA_core"/>
</dbReference>
<accession>A0A0A7I436</accession>
<dbReference type="AlphaFoldDB" id="A0A0A7I436"/>
<name>A0A0A7I436_9BIFI</name>
<evidence type="ECO:0000256" key="2">
    <source>
        <dbReference type="ARBA" id="ARBA00022741"/>
    </source>
</evidence>
<evidence type="ECO:0000313" key="5">
    <source>
        <dbReference type="EMBL" id="AIZ15097.1"/>
    </source>
</evidence>
<reference evidence="5 6" key="1">
    <citation type="journal article" date="2015" name="Genome Announc.">
        <title>Complete and Assembled Genome Sequence of Bifidobacterium kashiwanohense PV20-2, Isolated from the Feces of an Anemic Kenyan Infant.</title>
        <authorList>
            <person name="Vazquez-Gutierrez P."/>
            <person name="Lacroix C."/>
            <person name="Chassard C."/>
            <person name="Klumpp J."/>
            <person name="Jans C."/>
            <person name="Stevens M.J."/>
        </authorList>
    </citation>
    <scope>NUCLEOTIDE SEQUENCE [LARGE SCALE GENOMIC DNA]</scope>
    <source>
        <strain evidence="5 6">PV20-2</strain>
    </source>
</reference>
<dbReference type="CDD" id="cd19481">
    <property type="entry name" value="RecA-like_protease"/>
    <property type="match status" value="1"/>
</dbReference>
<dbReference type="GO" id="GO:0005524">
    <property type="term" value="F:ATP binding"/>
    <property type="evidence" value="ECO:0007669"/>
    <property type="project" value="UniProtKB-KW"/>
</dbReference>
<dbReference type="InterPro" id="IPR027417">
    <property type="entry name" value="P-loop_NTPase"/>
</dbReference>
<sequence>MKKKDVLDLIRYHTEHNDAAFRTQAYNIAKEFAESGDTQLSEYILALISNANTLVPQSASMELDSTFLTKRTVVRTSLPLPEPIANDIQGVLNAIGRNIGIHRFLFHGPAGTGKTESVKQISSLLQRELYVVDFASIVDSRLGQTAKNITKLFNEINQFPQPEQMVVLFDEIDALALDRIDSRDVREMGRATSMLLSQMDELSEQIMLFATTNLYSKFDKAFIRRFDATIDFGRYTSEDRSNIAVSILNGYSKQFSFIGKNTRLFKKILANAGILPYPGEMKNIIRSSIAFSKPDDENDYLRRLYTILVPNGSETIQDIHALHDQNFTLREIEILTGISRSTVAREIKEASNE</sequence>
<proteinExistence type="inferred from homology"/>
<dbReference type="EMBL" id="CP007456">
    <property type="protein sequence ID" value="AIZ15097.1"/>
    <property type="molecule type" value="Genomic_DNA"/>
</dbReference>
<dbReference type="SMART" id="SM00382">
    <property type="entry name" value="AAA"/>
    <property type="match status" value="1"/>
</dbReference>
<keyword evidence="2" id="KW-0547">Nucleotide-binding</keyword>
<protein>
    <submittedName>
        <fullName evidence="5">ATPase AAA</fullName>
    </submittedName>
</protein>
<dbReference type="Pfam" id="PF00004">
    <property type="entry name" value="AAA"/>
    <property type="match status" value="1"/>
</dbReference>